<evidence type="ECO:0000313" key="2">
    <source>
        <dbReference type="Proteomes" id="UP000249396"/>
    </source>
</evidence>
<evidence type="ECO:0000313" key="1">
    <source>
        <dbReference type="EMBL" id="PZN84334.1"/>
    </source>
</evidence>
<accession>A0A2W4TIQ3</accession>
<dbReference type="EMBL" id="QJPH01000156">
    <property type="protein sequence ID" value="PZN84334.1"/>
    <property type="molecule type" value="Genomic_DNA"/>
</dbReference>
<organism evidence="1 2">
    <name type="scientific">Candidatus Methylumidiphilus alinenensis</name>
    <dbReference type="NCBI Taxonomy" id="2202197"/>
    <lineage>
        <taxon>Bacteria</taxon>
        <taxon>Pseudomonadati</taxon>
        <taxon>Pseudomonadota</taxon>
        <taxon>Gammaproteobacteria</taxon>
        <taxon>Methylococcales</taxon>
        <taxon>Candidatus Methylumidiphilus</taxon>
    </lineage>
</organism>
<sequence length="143" mass="17165">MFNLGDKILPYEKYLLKLFNDITNEDDFKEISGKDHNNRKLPLIANYAIILDKFGNNYQAINYHDLLNDLQKSHETDSQFLIRGIYQVFWFLTSNGHVYLPPDKDKIKTFSTLKYQFKHFDYTKSEYIFEIGRHIYKYSFLEA</sequence>
<gene>
    <name evidence="1" type="ORF">DM484_03075</name>
</gene>
<dbReference type="Proteomes" id="UP000249396">
    <property type="component" value="Unassembled WGS sequence"/>
</dbReference>
<protein>
    <submittedName>
        <fullName evidence="1">Uncharacterized protein</fullName>
    </submittedName>
</protein>
<dbReference type="AlphaFoldDB" id="A0A2W4TIQ3"/>
<proteinExistence type="predicted"/>
<comment type="caution">
    <text evidence="1">The sequence shown here is derived from an EMBL/GenBank/DDBJ whole genome shotgun (WGS) entry which is preliminary data.</text>
</comment>
<name>A0A2W4TIQ3_9GAMM</name>
<reference evidence="1 2" key="1">
    <citation type="journal article" date="2018" name="Aquat. Microb. Ecol.">
        <title>Gammaproteobacterial methanotrophs dominate.</title>
        <authorList>
            <person name="Rissanen A.J."/>
            <person name="Saarenheimo J."/>
            <person name="Tiirola M."/>
            <person name="Peura S."/>
            <person name="Aalto S.L."/>
            <person name="Karvinen A."/>
            <person name="Nykanen H."/>
        </authorList>
    </citation>
    <scope>NUCLEOTIDE SEQUENCE [LARGE SCALE GENOMIC DNA]</scope>
    <source>
        <strain evidence="1">AMbin10</strain>
    </source>
</reference>